<sequence length="298" mass="33983">MPSTSFLGRFDFERSLAGSLADLPSIFCNACQHIVTETGGRKHDCKARPTTIHGYPMCYLPHTIITSDLGYPGGNYQLEFNRVLSENSSLAVFSVGQEAPVSDTWQQDQQRVGCLSRLFSATSSGCNATVSVGSYWPFKLSNQAIWYWHAEDGVLLVDWSKLYTDYFTQSRSSKNRRRIERIVQRYRDLEAEKMRNDTAGRWTSYGDWDIFPATHAEIAMACRYEGPRSDFEDRLDPRQDRMSPQEMVMRLGDRMVAVGEALRKRVDGKPKVYGSEEKPECPKGPVSLWRRASYSKLL</sequence>
<gene>
    <name evidence="1" type="ORF">COCHEDRAFT_1209208</name>
</gene>
<dbReference type="OrthoDB" id="3781289at2759"/>
<organism evidence="1 2">
    <name type="scientific">Cochliobolus heterostrophus (strain C5 / ATCC 48332 / race O)</name>
    <name type="common">Southern corn leaf blight fungus</name>
    <name type="synonym">Bipolaris maydis</name>
    <dbReference type="NCBI Taxonomy" id="701091"/>
    <lineage>
        <taxon>Eukaryota</taxon>
        <taxon>Fungi</taxon>
        <taxon>Dikarya</taxon>
        <taxon>Ascomycota</taxon>
        <taxon>Pezizomycotina</taxon>
        <taxon>Dothideomycetes</taxon>
        <taxon>Pleosporomycetidae</taxon>
        <taxon>Pleosporales</taxon>
        <taxon>Pleosporineae</taxon>
        <taxon>Pleosporaceae</taxon>
        <taxon>Bipolaris</taxon>
    </lineage>
</organism>
<dbReference type="HOGENOM" id="CLU_950494_0_0_1"/>
<evidence type="ECO:0000313" key="1">
    <source>
        <dbReference type="EMBL" id="EMD97362.1"/>
    </source>
</evidence>
<dbReference type="OMA" id="MCYLPHT"/>
<proteinExistence type="predicted"/>
<reference evidence="1 2" key="1">
    <citation type="journal article" date="2012" name="PLoS Pathog.">
        <title>Diverse lifestyles and strategies of plant pathogenesis encoded in the genomes of eighteen Dothideomycetes fungi.</title>
        <authorList>
            <person name="Ohm R.A."/>
            <person name="Feau N."/>
            <person name="Henrissat B."/>
            <person name="Schoch C.L."/>
            <person name="Horwitz B.A."/>
            <person name="Barry K.W."/>
            <person name="Condon B.J."/>
            <person name="Copeland A.C."/>
            <person name="Dhillon B."/>
            <person name="Glaser F."/>
            <person name="Hesse C.N."/>
            <person name="Kosti I."/>
            <person name="LaButti K."/>
            <person name="Lindquist E.A."/>
            <person name="Lucas S."/>
            <person name="Salamov A.A."/>
            <person name="Bradshaw R.E."/>
            <person name="Ciuffetti L."/>
            <person name="Hamelin R.C."/>
            <person name="Kema G.H.J."/>
            <person name="Lawrence C."/>
            <person name="Scott J.A."/>
            <person name="Spatafora J.W."/>
            <person name="Turgeon B.G."/>
            <person name="de Wit P.J.G.M."/>
            <person name="Zhong S."/>
            <person name="Goodwin S.B."/>
            <person name="Grigoriev I.V."/>
        </authorList>
    </citation>
    <scope>NUCLEOTIDE SEQUENCE [LARGE SCALE GENOMIC DNA]</scope>
    <source>
        <strain evidence="2">C5 / ATCC 48332 / race O</strain>
    </source>
</reference>
<protein>
    <submittedName>
        <fullName evidence="1">Uncharacterized protein</fullName>
    </submittedName>
</protein>
<accession>M2VBR4</accession>
<name>M2VBR4_COCH5</name>
<dbReference type="AlphaFoldDB" id="M2VBR4"/>
<reference evidence="2" key="2">
    <citation type="journal article" date="2013" name="PLoS Genet.">
        <title>Comparative genome structure, secondary metabolite, and effector coding capacity across Cochliobolus pathogens.</title>
        <authorList>
            <person name="Condon B.J."/>
            <person name="Leng Y."/>
            <person name="Wu D."/>
            <person name="Bushley K.E."/>
            <person name="Ohm R.A."/>
            <person name="Otillar R."/>
            <person name="Martin J."/>
            <person name="Schackwitz W."/>
            <person name="Grimwood J."/>
            <person name="MohdZainudin N."/>
            <person name="Xue C."/>
            <person name="Wang R."/>
            <person name="Manning V.A."/>
            <person name="Dhillon B."/>
            <person name="Tu Z.J."/>
            <person name="Steffenson B.J."/>
            <person name="Salamov A."/>
            <person name="Sun H."/>
            <person name="Lowry S."/>
            <person name="LaButti K."/>
            <person name="Han J."/>
            <person name="Copeland A."/>
            <person name="Lindquist E."/>
            <person name="Barry K."/>
            <person name="Schmutz J."/>
            <person name="Baker S.E."/>
            <person name="Ciuffetti L.M."/>
            <person name="Grigoriev I.V."/>
            <person name="Zhong S."/>
            <person name="Turgeon B.G."/>
        </authorList>
    </citation>
    <scope>NUCLEOTIDE SEQUENCE [LARGE SCALE GENOMIC DNA]</scope>
    <source>
        <strain evidence="2">C5 / ATCC 48332 / race O</strain>
    </source>
</reference>
<keyword evidence="2" id="KW-1185">Reference proteome</keyword>
<evidence type="ECO:0000313" key="2">
    <source>
        <dbReference type="Proteomes" id="UP000016936"/>
    </source>
</evidence>
<dbReference type="EMBL" id="KB445569">
    <property type="protein sequence ID" value="EMD97362.1"/>
    <property type="molecule type" value="Genomic_DNA"/>
</dbReference>
<dbReference type="Proteomes" id="UP000016936">
    <property type="component" value="Unassembled WGS sequence"/>
</dbReference>